<evidence type="ECO:0008006" key="4">
    <source>
        <dbReference type="Google" id="ProtNLM"/>
    </source>
</evidence>
<evidence type="ECO:0000256" key="1">
    <source>
        <dbReference type="SAM" id="MobiDB-lite"/>
    </source>
</evidence>
<dbReference type="PANTHER" id="PTHR17985:SF8">
    <property type="entry name" value="TRANSPORT AND GOLGI ORGANIZATION PROTEIN 2 HOMOLOG"/>
    <property type="match status" value="1"/>
</dbReference>
<dbReference type="Proteomes" id="UP000217199">
    <property type="component" value="Unassembled WGS sequence"/>
</dbReference>
<dbReference type="PANTHER" id="PTHR17985">
    <property type="entry name" value="SER/THR-RICH PROTEIN T10 IN DGCR REGION"/>
    <property type="match status" value="1"/>
</dbReference>
<keyword evidence="3" id="KW-1185">Reference proteome</keyword>
<accession>A0A286UCT6</accession>
<evidence type="ECO:0000313" key="3">
    <source>
        <dbReference type="Proteomes" id="UP000217199"/>
    </source>
</evidence>
<dbReference type="InterPro" id="IPR008551">
    <property type="entry name" value="TANGO2"/>
</dbReference>
<sequence>MCIAIWTLNHPDYSLILCTNRDEYLARPTANACFHGPDNSILSGTDLQAGGSWFGINRTGRIALLTNISETSGPYPTSRGELVSHFLLPDAPDHSRYTQILSSDDSSAVYAGFNLLLLSPRVQSDIGAVNVEYEATLVTNSGGGGRVRSRKASPGEYSIGAISNGVDGVDGEQWPKVIEGKRKLNDLVTRDETMTEEELVNDLFGILLSQAERRPSNRFELRNSIHIEPVRMSGSLEPNAKGEDWHEKYGTRLSSVLLVRRDGRVLFVERDIWKFEEADGEHRVSRGDPRQDRVRSEHVE</sequence>
<dbReference type="GO" id="GO:0009306">
    <property type="term" value="P:protein secretion"/>
    <property type="evidence" value="ECO:0007669"/>
    <property type="project" value="TreeGrafter"/>
</dbReference>
<evidence type="ECO:0000313" key="2">
    <source>
        <dbReference type="EMBL" id="PAV17422.1"/>
    </source>
</evidence>
<dbReference type="GO" id="GO:0007030">
    <property type="term" value="P:Golgi organization"/>
    <property type="evidence" value="ECO:0007669"/>
    <property type="project" value="TreeGrafter"/>
</dbReference>
<protein>
    <recommendedName>
        <fullName evidence="4">DUF833-domain-containing protein</fullName>
    </recommendedName>
</protein>
<dbReference type="Pfam" id="PF05742">
    <property type="entry name" value="TANGO2"/>
    <property type="match status" value="1"/>
</dbReference>
<name>A0A286UCT6_9AGAM</name>
<gene>
    <name evidence="2" type="ORF">PNOK_0748600</name>
</gene>
<reference evidence="2 3" key="1">
    <citation type="journal article" date="2017" name="Mol. Ecol.">
        <title>Comparative and population genomic landscape of Phellinus noxius: A hypervariable fungus causing root rot in trees.</title>
        <authorList>
            <person name="Chung C.L."/>
            <person name="Lee T.J."/>
            <person name="Akiba M."/>
            <person name="Lee H.H."/>
            <person name="Kuo T.H."/>
            <person name="Liu D."/>
            <person name="Ke H.M."/>
            <person name="Yokoi T."/>
            <person name="Roa M.B."/>
            <person name="Lu M.J."/>
            <person name="Chang Y.Y."/>
            <person name="Ann P.J."/>
            <person name="Tsai J.N."/>
            <person name="Chen C.Y."/>
            <person name="Tzean S.S."/>
            <person name="Ota Y."/>
            <person name="Hattori T."/>
            <person name="Sahashi N."/>
            <person name="Liou R.F."/>
            <person name="Kikuchi T."/>
            <person name="Tsai I.J."/>
        </authorList>
    </citation>
    <scope>NUCLEOTIDE SEQUENCE [LARGE SCALE GENOMIC DNA]</scope>
    <source>
        <strain evidence="2 3">FFPRI411160</strain>
    </source>
</reference>
<dbReference type="EMBL" id="NBII01000007">
    <property type="protein sequence ID" value="PAV17422.1"/>
    <property type="molecule type" value="Genomic_DNA"/>
</dbReference>
<organism evidence="2 3">
    <name type="scientific">Pyrrhoderma noxium</name>
    <dbReference type="NCBI Taxonomy" id="2282107"/>
    <lineage>
        <taxon>Eukaryota</taxon>
        <taxon>Fungi</taxon>
        <taxon>Dikarya</taxon>
        <taxon>Basidiomycota</taxon>
        <taxon>Agaricomycotina</taxon>
        <taxon>Agaricomycetes</taxon>
        <taxon>Hymenochaetales</taxon>
        <taxon>Hymenochaetaceae</taxon>
        <taxon>Pyrrhoderma</taxon>
    </lineage>
</organism>
<dbReference type="AlphaFoldDB" id="A0A286UCT6"/>
<dbReference type="OrthoDB" id="191601at2759"/>
<feature type="region of interest" description="Disordered" evidence="1">
    <location>
        <begin position="280"/>
        <end position="300"/>
    </location>
</feature>
<dbReference type="GO" id="GO:0005794">
    <property type="term" value="C:Golgi apparatus"/>
    <property type="evidence" value="ECO:0007669"/>
    <property type="project" value="TreeGrafter"/>
</dbReference>
<proteinExistence type="predicted"/>
<dbReference type="InParanoid" id="A0A286UCT6"/>
<comment type="caution">
    <text evidence="2">The sequence shown here is derived from an EMBL/GenBank/DDBJ whole genome shotgun (WGS) entry which is preliminary data.</text>
</comment>